<dbReference type="RefSeq" id="WP_065961439.1">
    <property type="nucleotide sequence ID" value="NZ_ASQP01000225.1"/>
</dbReference>
<feature type="transmembrane region" description="Helical" evidence="2">
    <location>
        <begin position="122"/>
        <end position="140"/>
    </location>
</feature>
<keyword evidence="2" id="KW-1133">Transmembrane helix</keyword>
<feature type="compositionally biased region" description="Gly residues" evidence="1">
    <location>
        <begin position="94"/>
        <end position="103"/>
    </location>
</feature>
<dbReference type="STRING" id="67365.GCA_001704635_05878"/>
<keyword evidence="2" id="KW-0472">Membrane</keyword>
<gene>
    <name evidence="3" type="ORF">SPAR_15670</name>
</gene>
<protein>
    <submittedName>
        <fullName evidence="3">Uncharacterized protein</fullName>
    </submittedName>
</protein>
<proteinExistence type="predicted"/>
<organism evidence="3 4">
    <name type="scientific">Streptomyces sparsogenes DSM 40356</name>
    <dbReference type="NCBI Taxonomy" id="1331668"/>
    <lineage>
        <taxon>Bacteria</taxon>
        <taxon>Bacillati</taxon>
        <taxon>Actinomycetota</taxon>
        <taxon>Actinomycetes</taxon>
        <taxon>Kitasatosporales</taxon>
        <taxon>Streptomycetaceae</taxon>
        <taxon>Streptomyces</taxon>
    </lineage>
</organism>
<reference evidence="3 4" key="1">
    <citation type="submission" date="2013-05" db="EMBL/GenBank/DDBJ databases">
        <title>Genome sequence of Streptomyces sparsogenes DSM 40356.</title>
        <authorList>
            <person name="Coyne S."/>
            <person name="Seebeck F.P."/>
        </authorList>
    </citation>
    <scope>NUCLEOTIDE SEQUENCE [LARGE SCALE GENOMIC DNA]</scope>
    <source>
        <strain evidence="3 4">DSM 40356</strain>
    </source>
</reference>
<feature type="region of interest" description="Disordered" evidence="1">
    <location>
        <begin position="150"/>
        <end position="173"/>
    </location>
</feature>
<feature type="compositionally biased region" description="Acidic residues" evidence="1">
    <location>
        <begin position="38"/>
        <end position="67"/>
    </location>
</feature>
<accession>A0A1R1SJR0</accession>
<feature type="region of interest" description="Disordered" evidence="1">
    <location>
        <begin position="1"/>
        <end position="114"/>
    </location>
</feature>
<evidence type="ECO:0000313" key="4">
    <source>
        <dbReference type="Proteomes" id="UP000186168"/>
    </source>
</evidence>
<sequence length="557" mass="58326">MPEYEDYDDYDERDEYDTRRADEDYGDDTYEDRGTYSDSDDDFFGDELDDFDESGESDDFDESDDYGEPARRRTPGSHKSHTARKTHKVTGAPTGSGGSGGSGEEPSAPAGGKRKRFNRKTILLTIVACALVGALVQMVASGGFGGSLGTSGGGGGHKKSPAQEQEVRPSTKPKTIRLGNQRVPQTSGPIIVINPGLVAPGGKASVEGGGFEPKSTVDLLLKTKRSDTKGRAIRTVRTDKHGSLYTNFTMPESLGGKPGMLVAQQRGGGRSAEAELISGGAIGTARINKTVGRPGDVVSISARGFKPGEQINVFWGRTTGTPVARLRTDSSGGVGRADIRVGVAPTGQSTLVLVGQQSKTTATAPFQMLSLYPAIKSSPYALKAGQRIRLSGNRFAPNERVLVYINATSGLPAFTTQANSFGQLRDVAFDVPFGLKGRQSLTAIGDQSRAVTRSGFTVLPYSPSAEPSTFGGKAGTTLSFYCAGFAPNETVTVYAGNGSVAGRKIATFQVDGRGKAAAVGSYRITPADEGGVSFKLIGSKSGGVAKAGINYSQGQGH</sequence>
<keyword evidence="2" id="KW-0812">Transmembrane</keyword>
<feature type="compositionally biased region" description="Basic residues" evidence="1">
    <location>
        <begin position="72"/>
        <end position="88"/>
    </location>
</feature>
<name>A0A1R1SJR0_9ACTN</name>
<evidence type="ECO:0000256" key="2">
    <source>
        <dbReference type="SAM" id="Phobius"/>
    </source>
</evidence>
<dbReference type="Proteomes" id="UP000186168">
    <property type="component" value="Unassembled WGS sequence"/>
</dbReference>
<evidence type="ECO:0000256" key="1">
    <source>
        <dbReference type="SAM" id="MobiDB-lite"/>
    </source>
</evidence>
<dbReference type="AlphaFoldDB" id="A0A1R1SJR0"/>
<keyword evidence="4" id="KW-1185">Reference proteome</keyword>
<evidence type="ECO:0000313" key="3">
    <source>
        <dbReference type="EMBL" id="OMI38525.1"/>
    </source>
</evidence>
<dbReference type="GeneID" id="96743449"/>
<feature type="compositionally biased region" description="Acidic residues" evidence="1">
    <location>
        <begin position="1"/>
        <end position="15"/>
    </location>
</feature>
<dbReference type="EMBL" id="ASQP01000225">
    <property type="protein sequence ID" value="OMI38525.1"/>
    <property type="molecule type" value="Genomic_DNA"/>
</dbReference>
<comment type="caution">
    <text evidence="3">The sequence shown here is derived from an EMBL/GenBank/DDBJ whole genome shotgun (WGS) entry which is preliminary data.</text>
</comment>